<evidence type="ECO:0000259" key="9">
    <source>
        <dbReference type="Pfam" id="PF13231"/>
    </source>
</evidence>
<dbReference type="Proteomes" id="UP000000752">
    <property type="component" value="Chromosome"/>
</dbReference>
<reference evidence="10 11" key="1">
    <citation type="journal article" date="1998" name="DNA Res.">
        <title>Complete sequence and gene organization of the genome of a hyper-thermophilic archaebacterium, Pyrococcus horikoshii OT3.</title>
        <authorList>
            <person name="Kawarabayasi Y."/>
            <person name="Sawada M."/>
            <person name="Horikawa H."/>
            <person name="Haikawa Y."/>
            <person name="Hino Y."/>
            <person name="Yamamoto S."/>
            <person name="Sekine M."/>
            <person name="Baba S."/>
            <person name="Kosugi H."/>
            <person name="Hosoyama A."/>
            <person name="Nagai Y."/>
            <person name="Sakai M."/>
            <person name="Ogura K."/>
            <person name="Otuka R."/>
            <person name="Nakazawa H."/>
            <person name="Takamiya M."/>
            <person name="Ohfuku Y."/>
            <person name="Funahashi T."/>
            <person name="Tanaka T."/>
            <person name="Kudoh Y."/>
            <person name="Yamazaki J."/>
            <person name="Kushida N."/>
            <person name="Oguchi A."/>
            <person name="Aoki K."/>
            <person name="Nakamura Y."/>
            <person name="Robb T.F."/>
            <person name="Horikoshi K."/>
            <person name="Masuchi Y."/>
            <person name="Shizuya H."/>
            <person name="Kikuchi H."/>
        </authorList>
    </citation>
    <scope>NUCLEOTIDE SEQUENCE [LARGE SCALE GENOMIC DNA]</scope>
    <source>
        <strain evidence="11">ATCC 700860 / DSM 12428 / JCM 9974 / NBRC 100139 / OT-3</strain>
    </source>
</reference>
<keyword evidence="4" id="KW-0808">Transferase</keyword>
<dbReference type="eggNOG" id="arCOG00566">
    <property type="taxonomic scope" value="Archaea"/>
</dbReference>
<protein>
    <recommendedName>
        <fullName evidence="9">Glycosyltransferase RgtA/B/C/D-like domain-containing protein</fullName>
    </recommendedName>
</protein>
<dbReference type="EMBL" id="BA000001">
    <property type="protein sequence ID" value="BAA29159.1"/>
    <property type="molecule type" value="Genomic_DNA"/>
</dbReference>
<evidence type="ECO:0000313" key="11">
    <source>
        <dbReference type="Proteomes" id="UP000000752"/>
    </source>
</evidence>
<dbReference type="AlphaFoldDB" id="O57832"/>
<evidence type="ECO:0000256" key="7">
    <source>
        <dbReference type="ARBA" id="ARBA00023136"/>
    </source>
</evidence>
<evidence type="ECO:0000256" key="6">
    <source>
        <dbReference type="ARBA" id="ARBA00022989"/>
    </source>
</evidence>
<feature type="transmembrane region" description="Helical" evidence="8">
    <location>
        <begin position="164"/>
        <end position="193"/>
    </location>
</feature>
<sequence length="462" mass="52934">MKIKGTEKVPILIFLGALAIGIAFLPPENSLTYDGALYINIARSLTKSVTSFTYQGIYMMYRPPLYPYTLSIFFRVFSSNHLLIARLVSVFSFALTSVLVYLLTLEMFRDSVKGIIASLFYIFNPLAFTMAGRELVHSEFTFFYTLAIYLLYTGKVRKSNTRIYLSFIAAGLAILTRYTGLSIVLVFLTYLWLTEDWNWVRRREYLIGFALLFLTLLPWLYMGHLYYGGFFRPFKIASKVVTLDRPVSAFDFIKMVIGDMGFLLPALAVLGFFRVKKDENGWLILSWLVMGGGGILTVTHKESRFITFLSPVIAILASEGIYLLSNLTPRIRRNNIVAVILALLLLIPIGMKADNLRDRWSIVGVYDSNVVRYVSEHYDGKKILVSPYLYTIAGYYYPNAEIDMILNRKEIVEKIAKGYYDVIIHKDPNVYLNIEESGNYVLVKEFHGGRFKVYINRRSLAK</sequence>
<organism evidence="10 11">
    <name type="scientific">Pyrococcus horikoshii (strain ATCC 700860 / DSM 12428 / JCM 9974 / NBRC 100139 / OT-3)</name>
    <dbReference type="NCBI Taxonomy" id="70601"/>
    <lineage>
        <taxon>Archaea</taxon>
        <taxon>Methanobacteriati</taxon>
        <taxon>Methanobacteriota</taxon>
        <taxon>Thermococci</taxon>
        <taxon>Thermococcales</taxon>
        <taxon>Thermococcaceae</taxon>
        <taxon>Pyrococcus</taxon>
    </lineage>
</organism>
<feature type="transmembrane region" description="Helical" evidence="8">
    <location>
        <begin position="252"/>
        <end position="275"/>
    </location>
</feature>
<name>O57832_PYRHO</name>
<dbReference type="DNASU" id="1443991"/>
<dbReference type="PIR" id="H71228">
    <property type="entry name" value="H71228"/>
</dbReference>
<dbReference type="RefSeq" id="WP_010884209.1">
    <property type="nucleotide sequence ID" value="NC_000961.1"/>
</dbReference>
<evidence type="ECO:0000256" key="1">
    <source>
        <dbReference type="ARBA" id="ARBA00004651"/>
    </source>
</evidence>
<keyword evidence="2" id="KW-1003">Cell membrane</keyword>
<feature type="transmembrane region" description="Helical" evidence="8">
    <location>
        <begin position="111"/>
        <end position="129"/>
    </location>
</feature>
<feature type="transmembrane region" description="Helical" evidence="8">
    <location>
        <begin position="336"/>
        <end position="353"/>
    </location>
</feature>
<evidence type="ECO:0000256" key="3">
    <source>
        <dbReference type="ARBA" id="ARBA00022676"/>
    </source>
</evidence>
<dbReference type="STRING" id="70601.gene:9376998"/>
<dbReference type="GO" id="GO:0005886">
    <property type="term" value="C:plasma membrane"/>
    <property type="evidence" value="ECO:0007669"/>
    <property type="project" value="UniProtKB-SubCell"/>
</dbReference>
<dbReference type="GO" id="GO:0016763">
    <property type="term" value="F:pentosyltransferase activity"/>
    <property type="evidence" value="ECO:0007669"/>
    <property type="project" value="TreeGrafter"/>
</dbReference>
<keyword evidence="7 8" id="KW-0472">Membrane</keyword>
<dbReference type="PANTHER" id="PTHR33908:SF11">
    <property type="entry name" value="MEMBRANE PROTEIN"/>
    <property type="match status" value="1"/>
</dbReference>
<dbReference type="GO" id="GO:0008610">
    <property type="term" value="P:lipid biosynthetic process"/>
    <property type="evidence" value="ECO:0007669"/>
    <property type="project" value="UniProtKB-ARBA"/>
</dbReference>
<dbReference type="KEGG" id="pho:PH0090"/>
<accession>O57832</accession>
<feature type="transmembrane region" description="Helical" evidence="8">
    <location>
        <begin position="83"/>
        <end position="104"/>
    </location>
</feature>
<proteinExistence type="predicted"/>
<dbReference type="GeneID" id="1443991"/>
<feature type="domain" description="Glycosyltransferase RgtA/B/C/D-like" evidence="9">
    <location>
        <begin position="62"/>
        <end position="221"/>
    </location>
</feature>
<evidence type="ECO:0000256" key="4">
    <source>
        <dbReference type="ARBA" id="ARBA00022679"/>
    </source>
</evidence>
<feature type="transmembrane region" description="Helical" evidence="8">
    <location>
        <begin position="281"/>
        <end position="298"/>
    </location>
</feature>
<keyword evidence="6 8" id="KW-1133">Transmembrane helix</keyword>
<dbReference type="Pfam" id="PF13231">
    <property type="entry name" value="PMT_2"/>
    <property type="match status" value="1"/>
</dbReference>
<feature type="transmembrane region" description="Helical" evidence="8">
    <location>
        <begin position="305"/>
        <end position="324"/>
    </location>
</feature>
<dbReference type="InterPro" id="IPR050297">
    <property type="entry name" value="LipidA_mod_glycosyltrf_83"/>
</dbReference>
<dbReference type="InterPro" id="IPR038731">
    <property type="entry name" value="RgtA/B/C-like"/>
</dbReference>
<dbReference type="PANTHER" id="PTHR33908">
    <property type="entry name" value="MANNOSYLTRANSFERASE YKCB-RELATED"/>
    <property type="match status" value="1"/>
</dbReference>
<keyword evidence="11" id="KW-1185">Reference proteome</keyword>
<evidence type="ECO:0000256" key="2">
    <source>
        <dbReference type="ARBA" id="ARBA00022475"/>
    </source>
</evidence>
<evidence type="ECO:0000256" key="5">
    <source>
        <dbReference type="ARBA" id="ARBA00022692"/>
    </source>
</evidence>
<keyword evidence="3" id="KW-0328">Glycosyltransferase</keyword>
<dbReference type="EnsemblBacteria" id="BAA29159">
    <property type="protein sequence ID" value="BAA29159"/>
    <property type="gene ID" value="BAA29159"/>
</dbReference>
<evidence type="ECO:0000313" key="10">
    <source>
        <dbReference type="EMBL" id="BAA29159.1"/>
    </source>
</evidence>
<comment type="subcellular location">
    <subcellularLocation>
        <location evidence="1">Cell membrane</location>
        <topology evidence="1">Multi-pass membrane protein</topology>
    </subcellularLocation>
</comment>
<feature type="transmembrane region" description="Helical" evidence="8">
    <location>
        <begin position="205"/>
        <end position="231"/>
    </location>
</feature>
<keyword evidence="5 8" id="KW-0812">Transmembrane</keyword>
<feature type="transmembrane region" description="Helical" evidence="8">
    <location>
        <begin position="9"/>
        <end position="26"/>
    </location>
</feature>
<evidence type="ECO:0000256" key="8">
    <source>
        <dbReference type="SAM" id="Phobius"/>
    </source>
</evidence>
<gene>
    <name evidence="10" type="ordered locus">PH0090</name>
</gene>